<dbReference type="HOGENOM" id="CLU_734141_0_0_1"/>
<dbReference type="EMBL" id="KB301365">
    <property type="protein sequence ID" value="ELU05586.1"/>
    <property type="molecule type" value="Genomic_DNA"/>
</dbReference>
<dbReference type="GO" id="GO:0007271">
    <property type="term" value="P:synaptic transmission, cholinergic"/>
    <property type="evidence" value="ECO:0007669"/>
    <property type="project" value="TreeGrafter"/>
</dbReference>
<evidence type="ECO:0000313" key="12">
    <source>
        <dbReference type="Proteomes" id="UP000014760"/>
    </source>
</evidence>
<evidence type="ECO:0000313" key="10">
    <source>
        <dbReference type="EMBL" id="ELU05586.1"/>
    </source>
</evidence>
<dbReference type="GO" id="GO:0043005">
    <property type="term" value="C:neuron projection"/>
    <property type="evidence" value="ECO:0007669"/>
    <property type="project" value="TreeGrafter"/>
</dbReference>
<feature type="compositionally biased region" description="Acidic residues" evidence="7">
    <location>
        <begin position="302"/>
        <end position="345"/>
    </location>
</feature>
<feature type="compositionally biased region" description="Basic and acidic residues" evidence="7">
    <location>
        <begin position="289"/>
        <end position="298"/>
    </location>
</feature>
<feature type="transmembrane region" description="Helical" evidence="8">
    <location>
        <begin position="109"/>
        <end position="129"/>
    </location>
</feature>
<evidence type="ECO:0000256" key="5">
    <source>
        <dbReference type="ARBA" id="ARBA00022989"/>
    </source>
</evidence>
<name>R7UQB8_CAPTE</name>
<dbReference type="Proteomes" id="UP000014760">
    <property type="component" value="Unassembled WGS sequence"/>
</dbReference>
<evidence type="ECO:0000256" key="8">
    <source>
        <dbReference type="SAM" id="Phobius"/>
    </source>
</evidence>
<feature type="region of interest" description="Disordered" evidence="7">
    <location>
        <begin position="157"/>
        <end position="190"/>
    </location>
</feature>
<feature type="region of interest" description="Disordered" evidence="7">
    <location>
        <begin position="243"/>
        <end position="377"/>
    </location>
</feature>
<feature type="transmembrane region" description="Helical" evidence="8">
    <location>
        <begin position="9"/>
        <end position="27"/>
    </location>
</feature>
<dbReference type="InterPro" id="IPR032763">
    <property type="entry name" value="RIC3_N"/>
</dbReference>
<evidence type="ECO:0000256" key="3">
    <source>
        <dbReference type="ARBA" id="ARBA00022692"/>
    </source>
</evidence>
<dbReference type="Pfam" id="PF15361">
    <property type="entry name" value="RIC3"/>
    <property type="match status" value="1"/>
</dbReference>
<keyword evidence="4" id="KW-0256">Endoplasmic reticulum</keyword>
<comment type="similarity">
    <text evidence="2">Belongs to the ric-3 family.</text>
</comment>
<dbReference type="AlphaFoldDB" id="R7UQB8"/>
<feature type="compositionally biased region" description="Polar residues" evidence="7">
    <location>
        <begin position="269"/>
        <end position="288"/>
    </location>
</feature>
<keyword evidence="3 8" id="KW-0812">Transmembrane</keyword>
<comment type="subcellular location">
    <subcellularLocation>
        <location evidence="1">Endoplasmic reticulum membrane</location>
    </subcellularLocation>
</comment>
<dbReference type="PANTHER" id="PTHR21723:SF3">
    <property type="entry name" value="PROTEIN RIC-3"/>
    <property type="match status" value="1"/>
</dbReference>
<accession>R7UQB8</accession>
<feature type="region of interest" description="Disordered" evidence="7">
    <location>
        <begin position="43"/>
        <end position="69"/>
    </location>
</feature>
<feature type="compositionally biased region" description="Basic and acidic residues" evidence="7">
    <location>
        <begin position="354"/>
        <end position="364"/>
    </location>
</feature>
<evidence type="ECO:0000256" key="6">
    <source>
        <dbReference type="ARBA" id="ARBA00023136"/>
    </source>
</evidence>
<dbReference type="GO" id="GO:0034394">
    <property type="term" value="P:protein localization to cell surface"/>
    <property type="evidence" value="ECO:0007669"/>
    <property type="project" value="TreeGrafter"/>
</dbReference>
<evidence type="ECO:0000256" key="1">
    <source>
        <dbReference type="ARBA" id="ARBA00004586"/>
    </source>
</evidence>
<feature type="compositionally biased region" description="Basic residues" evidence="7">
    <location>
        <begin position="365"/>
        <end position="377"/>
    </location>
</feature>
<dbReference type="EMBL" id="AMQN01007775">
    <property type="status" value="NOT_ANNOTATED_CDS"/>
    <property type="molecule type" value="Genomic_DNA"/>
</dbReference>
<keyword evidence="12" id="KW-1185">Reference proteome</keyword>
<dbReference type="GO" id="GO:0043025">
    <property type="term" value="C:neuronal cell body"/>
    <property type="evidence" value="ECO:0007669"/>
    <property type="project" value="TreeGrafter"/>
</dbReference>
<evidence type="ECO:0000256" key="7">
    <source>
        <dbReference type="SAM" id="MobiDB-lite"/>
    </source>
</evidence>
<feature type="compositionally biased region" description="Basic and acidic residues" evidence="7">
    <location>
        <begin position="247"/>
        <end position="260"/>
    </location>
</feature>
<evidence type="ECO:0000259" key="9">
    <source>
        <dbReference type="Pfam" id="PF15361"/>
    </source>
</evidence>
<dbReference type="PROSITE" id="PS51257">
    <property type="entry name" value="PROKAR_LIPOPROTEIN"/>
    <property type="match status" value="1"/>
</dbReference>
<reference evidence="10 12" key="2">
    <citation type="journal article" date="2013" name="Nature">
        <title>Insights into bilaterian evolution from three spiralian genomes.</title>
        <authorList>
            <person name="Simakov O."/>
            <person name="Marletaz F."/>
            <person name="Cho S.J."/>
            <person name="Edsinger-Gonzales E."/>
            <person name="Havlak P."/>
            <person name="Hellsten U."/>
            <person name="Kuo D.H."/>
            <person name="Larsson T."/>
            <person name="Lv J."/>
            <person name="Arendt D."/>
            <person name="Savage R."/>
            <person name="Osoegawa K."/>
            <person name="de Jong P."/>
            <person name="Grimwood J."/>
            <person name="Chapman J.A."/>
            <person name="Shapiro H."/>
            <person name="Aerts A."/>
            <person name="Otillar R.P."/>
            <person name="Terry A.Y."/>
            <person name="Boore J.L."/>
            <person name="Grigoriev I.V."/>
            <person name="Lindberg D.R."/>
            <person name="Seaver E.C."/>
            <person name="Weisblat D.A."/>
            <person name="Putnam N.H."/>
            <person name="Rokhsar D.S."/>
        </authorList>
    </citation>
    <scope>NUCLEOTIDE SEQUENCE</scope>
    <source>
        <strain evidence="10 12">I ESC-2004</strain>
    </source>
</reference>
<dbReference type="OrthoDB" id="10070774at2759"/>
<evidence type="ECO:0000256" key="4">
    <source>
        <dbReference type="ARBA" id="ARBA00022824"/>
    </source>
</evidence>
<proteinExistence type="inferred from homology"/>
<dbReference type="STRING" id="283909.R7UQB8"/>
<dbReference type="GO" id="GO:0005789">
    <property type="term" value="C:endoplasmic reticulum membrane"/>
    <property type="evidence" value="ECO:0007669"/>
    <property type="project" value="UniProtKB-SubCell"/>
</dbReference>
<organism evidence="10">
    <name type="scientific">Capitella teleta</name>
    <name type="common">Polychaete worm</name>
    <dbReference type="NCBI Taxonomy" id="283909"/>
    <lineage>
        <taxon>Eukaryota</taxon>
        <taxon>Metazoa</taxon>
        <taxon>Spiralia</taxon>
        <taxon>Lophotrochozoa</taxon>
        <taxon>Annelida</taxon>
        <taxon>Polychaeta</taxon>
        <taxon>Sedentaria</taxon>
        <taxon>Scolecida</taxon>
        <taxon>Capitellidae</taxon>
        <taxon>Capitella</taxon>
    </lineage>
</organism>
<dbReference type="OMA" id="IMYRIFL"/>
<protein>
    <recommendedName>
        <fullName evidence="9">Resistance to inhibitors of cholinesterase protein 3 N-terminal domain-containing protein</fullName>
    </recommendedName>
</protein>
<dbReference type="EnsemblMetazoa" id="CapteT222183">
    <property type="protein sequence ID" value="CapteP222183"/>
    <property type="gene ID" value="CapteG222183"/>
</dbReference>
<gene>
    <name evidence="10" type="ORF">CAPTEDRAFT_222183</name>
</gene>
<dbReference type="PANTHER" id="PTHR21723">
    <property type="entry name" value="RESISTANCE TO INHIBITORS OF CHOLINESTERASE PROTEIN 3 RIC3"/>
    <property type="match status" value="1"/>
</dbReference>
<evidence type="ECO:0000256" key="2">
    <source>
        <dbReference type="ARBA" id="ARBA00008538"/>
    </source>
</evidence>
<dbReference type="FunCoup" id="R7UQB8">
    <property type="interactions" value="31"/>
</dbReference>
<sequence>MEMTSVKTLVVFSIIIGCFAVLYPKIFQPMLLHAFGSGENSFHKDPMDSGPGSLPPHLRNPGAKTSHKVQHGEEYISRTMKAGPHPGMRAAAEMKKQAAQTQGAGGKGMMAIVLPMYAVGIVIYLIYTLSKVFGKRDKKAEGRDYLSSHFSDIQYSAEKQKFSRRGIPDTDEEEEPEPINSRTRTKKKRRDLERLLMKADRDKISELEMSELKRRLLETEDQMTRILQAMETVTHEVDATVNEEAAEEHSDLPSPEKCEEVVDDDTVYVKSNASSPDTESYEFLNSKTPDSEDIKEMPTEETPVEDIGAEEGEESEEASDEEEEEGGDDEDDYESEVMEDDDVGDEFTTGGDFEVEKTPVEVRQRIPKKKMKSARID</sequence>
<dbReference type="GO" id="GO:0045202">
    <property type="term" value="C:synapse"/>
    <property type="evidence" value="ECO:0007669"/>
    <property type="project" value="GOC"/>
</dbReference>
<keyword evidence="6 8" id="KW-0472">Membrane</keyword>
<keyword evidence="5 8" id="KW-1133">Transmembrane helix</keyword>
<reference evidence="12" key="1">
    <citation type="submission" date="2012-12" db="EMBL/GenBank/DDBJ databases">
        <authorList>
            <person name="Hellsten U."/>
            <person name="Grimwood J."/>
            <person name="Chapman J.A."/>
            <person name="Shapiro H."/>
            <person name="Aerts A."/>
            <person name="Otillar R.P."/>
            <person name="Terry A.Y."/>
            <person name="Boore J.L."/>
            <person name="Simakov O."/>
            <person name="Marletaz F."/>
            <person name="Cho S.-J."/>
            <person name="Edsinger-Gonzales E."/>
            <person name="Havlak P."/>
            <person name="Kuo D.-H."/>
            <person name="Larsson T."/>
            <person name="Lv J."/>
            <person name="Arendt D."/>
            <person name="Savage R."/>
            <person name="Osoegawa K."/>
            <person name="de Jong P."/>
            <person name="Lindberg D.R."/>
            <person name="Seaver E.C."/>
            <person name="Weisblat D.A."/>
            <person name="Putnam N.H."/>
            <person name="Grigoriev I.V."/>
            <person name="Rokhsar D.S."/>
        </authorList>
    </citation>
    <scope>NUCLEOTIDE SEQUENCE</scope>
    <source>
        <strain evidence="12">I ESC-2004</strain>
    </source>
</reference>
<feature type="domain" description="Resistance to inhibitors of cholinesterase protein 3 N-terminal" evidence="9">
    <location>
        <begin position="15"/>
        <end position="228"/>
    </location>
</feature>
<evidence type="ECO:0000313" key="11">
    <source>
        <dbReference type="EnsemblMetazoa" id="CapteP222183"/>
    </source>
</evidence>
<reference evidence="11" key="3">
    <citation type="submission" date="2015-06" db="UniProtKB">
        <authorList>
            <consortium name="EnsemblMetazoa"/>
        </authorList>
    </citation>
    <scope>IDENTIFICATION</scope>
</reference>
<dbReference type="InterPro" id="IPR026160">
    <property type="entry name" value="Ric3"/>
</dbReference>